<reference evidence="5" key="2">
    <citation type="journal article" date="2021" name="PeerJ">
        <title>Extensive microbial diversity within the chicken gut microbiome revealed by metagenomics and culture.</title>
        <authorList>
            <person name="Gilroy R."/>
            <person name="Ravi A."/>
            <person name="Getino M."/>
            <person name="Pursley I."/>
            <person name="Horton D.L."/>
            <person name="Alikhan N.F."/>
            <person name="Baker D."/>
            <person name="Gharbi K."/>
            <person name="Hall N."/>
            <person name="Watson M."/>
            <person name="Adriaenssens E.M."/>
            <person name="Foster-Nyarko E."/>
            <person name="Jarju S."/>
            <person name="Secka A."/>
            <person name="Antonio M."/>
            <person name="Oren A."/>
            <person name="Chaudhuri R.R."/>
            <person name="La Ragione R."/>
            <person name="Hildebrand F."/>
            <person name="Pallen M.J."/>
        </authorList>
    </citation>
    <scope>NUCLEOTIDE SEQUENCE</scope>
    <source>
        <strain evidence="5">2478</strain>
    </source>
</reference>
<organism evidence="5 6">
    <name type="scientific">Candidatus Cryptobacteroides excrementipullorum</name>
    <dbReference type="NCBI Taxonomy" id="2840761"/>
    <lineage>
        <taxon>Bacteria</taxon>
        <taxon>Pseudomonadati</taxon>
        <taxon>Bacteroidota</taxon>
        <taxon>Bacteroidia</taxon>
        <taxon>Bacteroidales</taxon>
        <taxon>Candidatus Cryptobacteroides</taxon>
    </lineage>
</organism>
<evidence type="ECO:0000256" key="2">
    <source>
        <dbReference type="ARBA" id="ARBA00022679"/>
    </source>
</evidence>
<proteinExistence type="inferred from homology"/>
<keyword evidence="2 4" id="KW-0808">Transferase</keyword>
<dbReference type="NCBIfam" id="TIGR00045">
    <property type="entry name" value="glycerate kinase"/>
    <property type="match status" value="1"/>
</dbReference>
<dbReference type="Gene3D" id="3.90.1510.10">
    <property type="entry name" value="Glycerate kinase, domain 2"/>
    <property type="match status" value="1"/>
</dbReference>
<accession>A0A9D9IUW4</accession>
<comment type="similarity">
    <text evidence="1 4">Belongs to the glycerate kinase type-1 family.</text>
</comment>
<dbReference type="Proteomes" id="UP000823771">
    <property type="component" value="Unassembled WGS sequence"/>
</dbReference>
<evidence type="ECO:0000256" key="1">
    <source>
        <dbReference type="ARBA" id="ARBA00006284"/>
    </source>
</evidence>
<reference evidence="5" key="1">
    <citation type="submission" date="2020-10" db="EMBL/GenBank/DDBJ databases">
        <authorList>
            <person name="Gilroy R."/>
        </authorList>
    </citation>
    <scope>NUCLEOTIDE SEQUENCE</scope>
    <source>
        <strain evidence="5">2478</strain>
    </source>
</reference>
<name>A0A9D9IUW4_9BACT</name>
<dbReference type="GO" id="GO:0008887">
    <property type="term" value="F:glycerate kinase activity"/>
    <property type="evidence" value="ECO:0007669"/>
    <property type="project" value="UniProtKB-UniRule"/>
</dbReference>
<dbReference type="PANTHER" id="PTHR21599">
    <property type="entry name" value="GLYCERATE KINASE"/>
    <property type="match status" value="1"/>
</dbReference>
<dbReference type="EMBL" id="JADILZ010000094">
    <property type="protein sequence ID" value="MBO8479172.1"/>
    <property type="molecule type" value="Genomic_DNA"/>
</dbReference>
<dbReference type="PIRSF" id="PIRSF006078">
    <property type="entry name" value="GlxK"/>
    <property type="match status" value="1"/>
</dbReference>
<keyword evidence="3 4" id="KW-0418">Kinase</keyword>
<dbReference type="InterPro" id="IPR018193">
    <property type="entry name" value="Glyc_kinase_flavodox-like_fold"/>
</dbReference>
<protein>
    <submittedName>
        <fullName evidence="5">Glycerate kinase</fullName>
    </submittedName>
</protein>
<dbReference type="InterPro" id="IPR004381">
    <property type="entry name" value="Glycerate_kinase"/>
</dbReference>
<comment type="caution">
    <text evidence="5">The sequence shown here is derived from an EMBL/GenBank/DDBJ whole genome shotgun (WGS) entry which is preliminary data.</text>
</comment>
<dbReference type="PANTHER" id="PTHR21599:SF0">
    <property type="entry name" value="GLYCERATE KINASE"/>
    <property type="match status" value="1"/>
</dbReference>
<dbReference type="Pfam" id="PF02595">
    <property type="entry name" value="Gly_kinase"/>
    <property type="match status" value="1"/>
</dbReference>
<dbReference type="Gene3D" id="3.40.50.10350">
    <property type="entry name" value="Glycerate kinase, domain 1"/>
    <property type="match status" value="1"/>
</dbReference>
<sequence length="378" mass="38892">MKIVIASDSFKGSLTSEEVAEAASEGIHAVFPDCTVCRVCVADGGEGTADAILKATGGRTVSVKVHDPLMRPVTAAYAITADGGTAIIETAAASGLPLLSETERNPMKTSTFGTGEMIADAAGKGCRHFLIGLGGSATNDAGTGLLTALGFRFTDKEGRLLDGKGESLEAIAAVDTSGVPEEIKASRFTAACDVDIPFCGPEGAAYIFSPQKGADKGMAKALDRGMVSFASITFSSCGKDIRGLAGAGAAGGLGGALAAYLGAELVPGAEMILDAVGFDTMIRDADLIITGEGRLDSQTSRGKIPYTVLQHATEKGIPVIAITGSVPDRPGPDCSGFSAVFPVIPRPQALKEAMDRDNAIRNIRRTVFQIMRTMKISL</sequence>
<dbReference type="AlphaFoldDB" id="A0A9D9IUW4"/>
<gene>
    <name evidence="5" type="ORF">IAB80_09855</name>
</gene>
<evidence type="ECO:0000256" key="3">
    <source>
        <dbReference type="ARBA" id="ARBA00022777"/>
    </source>
</evidence>
<evidence type="ECO:0000313" key="5">
    <source>
        <dbReference type="EMBL" id="MBO8479172.1"/>
    </source>
</evidence>
<dbReference type="InterPro" id="IPR018197">
    <property type="entry name" value="Glycerate_kinase_RE-like"/>
</dbReference>
<dbReference type="InterPro" id="IPR036129">
    <property type="entry name" value="Glycerate_kinase_sf"/>
</dbReference>
<dbReference type="GO" id="GO:0031388">
    <property type="term" value="P:organic acid phosphorylation"/>
    <property type="evidence" value="ECO:0007669"/>
    <property type="project" value="UniProtKB-UniRule"/>
</dbReference>
<evidence type="ECO:0000313" key="6">
    <source>
        <dbReference type="Proteomes" id="UP000823771"/>
    </source>
</evidence>
<evidence type="ECO:0000256" key="4">
    <source>
        <dbReference type="PIRNR" id="PIRNR006078"/>
    </source>
</evidence>
<dbReference type="SUPFAM" id="SSF110738">
    <property type="entry name" value="Glycerate kinase I"/>
    <property type="match status" value="1"/>
</dbReference>